<dbReference type="HOGENOM" id="CLU_998149_0_0_1"/>
<dbReference type="AlphaFoldDB" id="J5QMS0"/>
<keyword evidence="2" id="KW-0472">Membrane</keyword>
<feature type="transmembrane region" description="Helical" evidence="2">
    <location>
        <begin position="82"/>
        <end position="101"/>
    </location>
</feature>
<evidence type="ECO:0000256" key="1">
    <source>
        <dbReference type="SAM" id="MobiDB-lite"/>
    </source>
</evidence>
<organism evidence="3 4">
    <name type="scientific">Trichosporon asahii var. asahii (strain ATCC 90039 / CBS 2479 / JCM 2466 / KCTC 7840 / NBRC 103889/ NCYC 2677 / UAMH 7654)</name>
    <name type="common">Yeast</name>
    <dbReference type="NCBI Taxonomy" id="1186058"/>
    <lineage>
        <taxon>Eukaryota</taxon>
        <taxon>Fungi</taxon>
        <taxon>Dikarya</taxon>
        <taxon>Basidiomycota</taxon>
        <taxon>Agaricomycotina</taxon>
        <taxon>Tremellomycetes</taxon>
        <taxon>Trichosporonales</taxon>
        <taxon>Trichosporonaceae</taxon>
        <taxon>Trichosporon</taxon>
    </lineage>
</organism>
<keyword evidence="2" id="KW-1133">Transmembrane helix</keyword>
<feature type="transmembrane region" description="Helical" evidence="2">
    <location>
        <begin position="12"/>
        <end position="33"/>
    </location>
</feature>
<accession>J5QMS0</accession>
<feature type="region of interest" description="Disordered" evidence="1">
    <location>
        <begin position="233"/>
        <end position="257"/>
    </location>
</feature>
<dbReference type="KEGG" id="tasa:A1Q1_02867"/>
<sequence>MSPRFVPVQLALSWTTVILSLLVIGFGVGTIVWEVDRQERWHAKSFAEGIIFATWGGFLLVCLIVSRHAWTTRWFNCMITDAVWLGLSVCFGIADIAVWGGHKQKMNGFLVVTGILGCVLFAVQLTQLLFEVIAVLVHHGGSKEVWKLSFHDLFAYPDDHRETVRDPEWLERCGRNPRLGRYTQNDVPLSPTSSFDFDAKDHKDVKDRKDLKTPASLLKHDYYDYAHPYEKKGKLTKEKSSGSSSGSHGSIRGDKKAIEAERELYAQYAENKVPSYTSH</sequence>
<dbReference type="RefSeq" id="XP_014179571.1">
    <property type="nucleotide sequence ID" value="XM_014324096.1"/>
</dbReference>
<dbReference type="EMBL" id="ALBS01000211">
    <property type="protein sequence ID" value="EJT48163.1"/>
    <property type="molecule type" value="Genomic_DNA"/>
</dbReference>
<dbReference type="VEuPathDB" id="FungiDB:A1Q1_02867"/>
<reference evidence="3 4" key="1">
    <citation type="journal article" date="2012" name="Eukaryot. Cell">
        <title>Draft genome sequence of CBS 2479, the standard type strain of Trichosporon asahii.</title>
        <authorList>
            <person name="Yang R.Y."/>
            <person name="Li H.T."/>
            <person name="Zhu H."/>
            <person name="Zhou G.P."/>
            <person name="Wang M."/>
            <person name="Wang L."/>
        </authorList>
    </citation>
    <scope>NUCLEOTIDE SEQUENCE [LARGE SCALE GENOMIC DNA]</scope>
    <source>
        <strain evidence="4">ATCC 90039 / CBS 2479 / JCM 2466 / KCTC 7840 / NCYC 2677 / UAMH 7654</strain>
    </source>
</reference>
<keyword evidence="2" id="KW-0812">Transmembrane</keyword>
<evidence type="ECO:0000256" key="2">
    <source>
        <dbReference type="SAM" id="Phobius"/>
    </source>
</evidence>
<feature type="transmembrane region" description="Helical" evidence="2">
    <location>
        <begin position="45"/>
        <end position="70"/>
    </location>
</feature>
<dbReference type="GeneID" id="25986380"/>
<feature type="compositionally biased region" description="Low complexity" evidence="1">
    <location>
        <begin position="241"/>
        <end position="250"/>
    </location>
</feature>
<name>J5QMS0_TRIAS</name>
<evidence type="ECO:0000313" key="4">
    <source>
        <dbReference type="Proteomes" id="UP000002748"/>
    </source>
</evidence>
<comment type="caution">
    <text evidence="3">The sequence shown here is derived from an EMBL/GenBank/DDBJ whole genome shotgun (WGS) entry which is preliminary data.</text>
</comment>
<feature type="transmembrane region" description="Helical" evidence="2">
    <location>
        <begin position="108"/>
        <end position="130"/>
    </location>
</feature>
<gene>
    <name evidence="3" type="ORF">A1Q1_02867</name>
</gene>
<evidence type="ECO:0000313" key="3">
    <source>
        <dbReference type="EMBL" id="EJT48163.1"/>
    </source>
</evidence>
<protein>
    <submittedName>
        <fullName evidence="3">Uncharacterized protein</fullName>
    </submittedName>
</protein>
<dbReference type="Proteomes" id="UP000002748">
    <property type="component" value="Unassembled WGS sequence"/>
</dbReference>
<proteinExistence type="predicted"/>